<evidence type="ECO:0000256" key="4">
    <source>
        <dbReference type="ARBA" id="ARBA00023027"/>
    </source>
</evidence>
<dbReference type="EMBL" id="UINC01109533">
    <property type="protein sequence ID" value="SVC76423.1"/>
    <property type="molecule type" value="Genomic_DNA"/>
</dbReference>
<keyword evidence="5" id="KW-0627">Porphyrin biosynthesis</keyword>
<name>A0A382PSQ4_9ZZZZ</name>
<dbReference type="Gene3D" id="3.40.50.720">
    <property type="entry name" value="NAD(P)-binding Rossmann-like Domain"/>
    <property type="match status" value="1"/>
</dbReference>
<dbReference type="InterPro" id="IPR006367">
    <property type="entry name" value="Sirohaem_synthase_N"/>
</dbReference>
<dbReference type="EC" id="1.3.1.76" evidence="2"/>
<evidence type="ECO:0000256" key="6">
    <source>
        <dbReference type="ARBA" id="ARBA00047561"/>
    </source>
</evidence>
<dbReference type="InterPro" id="IPR036291">
    <property type="entry name" value="NAD(P)-bd_dom_sf"/>
</dbReference>
<organism evidence="7">
    <name type="scientific">marine metagenome</name>
    <dbReference type="NCBI Taxonomy" id="408172"/>
    <lineage>
        <taxon>unclassified sequences</taxon>
        <taxon>metagenomes</taxon>
        <taxon>ecological metagenomes</taxon>
    </lineage>
</organism>
<protein>
    <recommendedName>
        <fullName evidence="2">precorrin-2 dehydrogenase</fullName>
        <ecNumber evidence="2">1.3.1.76</ecNumber>
    </recommendedName>
</protein>
<dbReference type="PANTHER" id="PTHR35330:SF1">
    <property type="entry name" value="SIROHEME BIOSYNTHESIS PROTEIN MET8"/>
    <property type="match status" value="1"/>
</dbReference>
<comment type="pathway">
    <text evidence="1">Porphyrin-containing compound metabolism; siroheme biosynthesis; sirohydrochlorin from precorrin-2: step 1/1.</text>
</comment>
<evidence type="ECO:0000313" key="7">
    <source>
        <dbReference type="EMBL" id="SVC76423.1"/>
    </source>
</evidence>
<dbReference type="GO" id="GO:0019354">
    <property type="term" value="P:siroheme biosynthetic process"/>
    <property type="evidence" value="ECO:0007669"/>
    <property type="project" value="UniProtKB-UniPathway"/>
</dbReference>
<sequence>MIVDLNLIGKRALVVGGGNESSRKVEALLSQQCKIIVVAEKVEPSIKQYADEGKICLDLRKIENMNFLNEYQKLHLILATTDDRSLNRKIITIGKKIHGCYVYSADDPQMSDFSHPSVINIKDTIQIGISTGGRSPLIGSSLRRCLEPIVKNSISDLTICQIKLQEQMREKAKDMIPATAYRKKFLIDLFQNKIINQYLEEKKTSMANDLASEQLDAFIKKNSNLW</sequence>
<dbReference type="NCBIfam" id="TIGR01470">
    <property type="entry name" value="cysG_Nterm"/>
    <property type="match status" value="1"/>
</dbReference>
<dbReference type="Pfam" id="PF13241">
    <property type="entry name" value="NAD_binding_7"/>
    <property type="match status" value="1"/>
</dbReference>
<reference evidence="7" key="1">
    <citation type="submission" date="2018-05" db="EMBL/GenBank/DDBJ databases">
        <authorList>
            <person name="Lanie J.A."/>
            <person name="Ng W.-L."/>
            <person name="Kazmierczak K.M."/>
            <person name="Andrzejewski T.M."/>
            <person name="Davidsen T.M."/>
            <person name="Wayne K.J."/>
            <person name="Tettelin H."/>
            <person name="Glass J.I."/>
            <person name="Rusch D."/>
            <person name="Podicherti R."/>
            <person name="Tsui H.-C.T."/>
            <person name="Winkler M.E."/>
        </authorList>
    </citation>
    <scope>NUCLEOTIDE SEQUENCE</scope>
</reference>
<dbReference type="GO" id="GO:0004325">
    <property type="term" value="F:ferrochelatase activity"/>
    <property type="evidence" value="ECO:0007669"/>
    <property type="project" value="InterPro"/>
</dbReference>
<evidence type="ECO:0000256" key="3">
    <source>
        <dbReference type="ARBA" id="ARBA00023002"/>
    </source>
</evidence>
<dbReference type="PANTHER" id="PTHR35330">
    <property type="entry name" value="SIROHEME BIOSYNTHESIS PROTEIN MET8"/>
    <property type="match status" value="1"/>
</dbReference>
<keyword evidence="4" id="KW-0520">NAD</keyword>
<dbReference type="AlphaFoldDB" id="A0A382PSQ4"/>
<proteinExistence type="predicted"/>
<evidence type="ECO:0000256" key="1">
    <source>
        <dbReference type="ARBA" id="ARBA00005010"/>
    </source>
</evidence>
<comment type="catalytic activity">
    <reaction evidence="6">
        <text>precorrin-2 + NAD(+) = sirohydrochlorin + NADH + 2 H(+)</text>
        <dbReference type="Rhea" id="RHEA:15613"/>
        <dbReference type="ChEBI" id="CHEBI:15378"/>
        <dbReference type="ChEBI" id="CHEBI:57540"/>
        <dbReference type="ChEBI" id="CHEBI:57945"/>
        <dbReference type="ChEBI" id="CHEBI:58351"/>
        <dbReference type="ChEBI" id="CHEBI:58827"/>
        <dbReference type="EC" id="1.3.1.76"/>
    </reaction>
</comment>
<gene>
    <name evidence="7" type="ORF">METZ01_LOCUS329277</name>
</gene>
<dbReference type="SUPFAM" id="SSF75615">
    <property type="entry name" value="Siroheme synthase middle domains-like"/>
    <property type="match status" value="1"/>
</dbReference>
<dbReference type="SUPFAM" id="SSF51735">
    <property type="entry name" value="NAD(P)-binding Rossmann-fold domains"/>
    <property type="match status" value="1"/>
</dbReference>
<dbReference type="UniPathway" id="UPA00262">
    <property type="reaction ID" value="UER00222"/>
</dbReference>
<dbReference type="InterPro" id="IPR028161">
    <property type="entry name" value="Met8-like"/>
</dbReference>
<accession>A0A382PSQ4</accession>
<dbReference type="GO" id="GO:0043115">
    <property type="term" value="F:precorrin-2 dehydrogenase activity"/>
    <property type="evidence" value="ECO:0007669"/>
    <property type="project" value="UniProtKB-EC"/>
</dbReference>
<evidence type="ECO:0000256" key="2">
    <source>
        <dbReference type="ARBA" id="ARBA00012400"/>
    </source>
</evidence>
<keyword evidence="3" id="KW-0560">Oxidoreductase</keyword>
<evidence type="ECO:0000256" key="5">
    <source>
        <dbReference type="ARBA" id="ARBA00023244"/>
    </source>
</evidence>
<dbReference type="Gene3D" id="3.30.160.110">
    <property type="entry name" value="Siroheme synthase, domain 2"/>
    <property type="match status" value="1"/>
</dbReference>